<sequence length="345" mass="38880">MSLLSALTVTFALCLSNALARYVLQDDYFEVDEHGAFFDKFRFWEDEDPTKGFVLYKNYGDCLEAGLISNTTVNVIMRADSHNIAPFGRSSVRIESKKTYDHGLLVIDLDHMPGSICGVWPAFWSYGPSWPNDGEIDIIEGINQFRANRMSLHTGPGCYLKNRTTHFHAYSGEVLYTHCTPSNTSNTGCSIGSFDLTTYGDGFNAIGRGIYATEWTSKHISIWFFPRHSIRKDVNGPLGRTPDPGTWGLPLSRFDLTCDIGMNFKNHSIVFDITFCGGWAGGKQWNTSIPVNSTWPPTHNQRNTSCAAKTGCTCEDWVRDHPEAFEEAYWSVNALRVYQDVKDEW</sequence>
<dbReference type="PANTHER" id="PTHR10963">
    <property type="entry name" value="GLYCOSYL HYDROLASE-RELATED"/>
    <property type="match status" value="1"/>
</dbReference>
<dbReference type="InterPro" id="IPR050546">
    <property type="entry name" value="Glycosyl_Hydrlase_16"/>
</dbReference>
<comment type="caution">
    <text evidence="3">The sequence shown here is derived from an EMBL/GenBank/DDBJ whole genome shotgun (WGS) entry which is preliminary data.</text>
</comment>
<dbReference type="Proteomes" id="UP000660729">
    <property type="component" value="Unassembled WGS sequence"/>
</dbReference>
<keyword evidence="4" id="KW-1185">Reference proteome</keyword>
<keyword evidence="1" id="KW-0732">Signal</keyword>
<dbReference type="SUPFAM" id="SSF49899">
    <property type="entry name" value="Concanavalin A-like lectins/glucanases"/>
    <property type="match status" value="1"/>
</dbReference>
<name>A0A8H6VL19_9PEZI</name>
<reference evidence="3" key="1">
    <citation type="submission" date="2020-04" db="EMBL/GenBank/DDBJ databases">
        <title>Draft genome resource of the tomato pathogen Pseudocercospora fuligena.</title>
        <authorList>
            <person name="Zaccaron A."/>
        </authorList>
    </citation>
    <scope>NUCLEOTIDE SEQUENCE</scope>
    <source>
        <strain evidence="3">PF001</strain>
    </source>
</reference>
<dbReference type="PROSITE" id="PS51762">
    <property type="entry name" value="GH16_2"/>
    <property type="match status" value="1"/>
</dbReference>
<dbReference type="CDD" id="cd02181">
    <property type="entry name" value="GH16_fungal_Lam16A_glucanase"/>
    <property type="match status" value="1"/>
</dbReference>
<evidence type="ECO:0000259" key="2">
    <source>
        <dbReference type="PROSITE" id="PS51762"/>
    </source>
</evidence>
<dbReference type="EMBL" id="JABCIY010000151">
    <property type="protein sequence ID" value="KAF7191954.1"/>
    <property type="molecule type" value="Genomic_DNA"/>
</dbReference>
<feature type="signal peptide" evidence="1">
    <location>
        <begin position="1"/>
        <end position="20"/>
    </location>
</feature>
<dbReference type="InterPro" id="IPR013320">
    <property type="entry name" value="ConA-like_dom_sf"/>
</dbReference>
<dbReference type="Gene3D" id="2.60.120.200">
    <property type="match status" value="1"/>
</dbReference>
<feature type="chain" id="PRO_5034673882" evidence="1">
    <location>
        <begin position="21"/>
        <end position="345"/>
    </location>
</feature>
<dbReference type="PANTHER" id="PTHR10963:SF24">
    <property type="entry name" value="GLYCOSIDASE C21B10.07-RELATED"/>
    <property type="match status" value="1"/>
</dbReference>
<protein>
    <submittedName>
        <fullName evidence="3">Endo-1,3(4)-beta-glucanase</fullName>
    </submittedName>
</protein>
<dbReference type="OrthoDB" id="192832at2759"/>
<dbReference type="InterPro" id="IPR000757">
    <property type="entry name" value="Beta-glucanase-like"/>
</dbReference>
<evidence type="ECO:0000313" key="3">
    <source>
        <dbReference type="EMBL" id="KAF7191954.1"/>
    </source>
</evidence>
<feature type="domain" description="GH16" evidence="2">
    <location>
        <begin position="26"/>
        <end position="326"/>
    </location>
</feature>
<dbReference type="Pfam" id="PF26113">
    <property type="entry name" value="GH16_XgeA"/>
    <property type="match status" value="1"/>
</dbReference>
<dbReference type="GO" id="GO:0004553">
    <property type="term" value="F:hydrolase activity, hydrolyzing O-glycosyl compounds"/>
    <property type="evidence" value="ECO:0007669"/>
    <property type="project" value="InterPro"/>
</dbReference>
<organism evidence="3 4">
    <name type="scientific">Pseudocercospora fuligena</name>
    <dbReference type="NCBI Taxonomy" id="685502"/>
    <lineage>
        <taxon>Eukaryota</taxon>
        <taxon>Fungi</taxon>
        <taxon>Dikarya</taxon>
        <taxon>Ascomycota</taxon>
        <taxon>Pezizomycotina</taxon>
        <taxon>Dothideomycetes</taxon>
        <taxon>Dothideomycetidae</taxon>
        <taxon>Mycosphaerellales</taxon>
        <taxon>Mycosphaerellaceae</taxon>
        <taxon>Pseudocercospora</taxon>
    </lineage>
</organism>
<evidence type="ECO:0000256" key="1">
    <source>
        <dbReference type="SAM" id="SignalP"/>
    </source>
</evidence>
<accession>A0A8H6VL19</accession>
<evidence type="ECO:0000313" key="4">
    <source>
        <dbReference type="Proteomes" id="UP000660729"/>
    </source>
</evidence>
<gene>
    <name evidence="3" type="ORF">HII31_06599</name>
</gene>
<proteinExistence type="predicted"/>
<dbReference type="AlphaFoldDB" id="A0A8H6VL19"/>
<dbReference type="GO" id="GO:0009251">
    <property type="term" value="P:glucan catabolic process"/>
    <property type="evidence" value="ECO:0007669"/>
    <property type="project" value="TreeGrafter"/>
</dbReference>